<evidence type="ECO:0000256" key="3">
    <source>
        <dbReference type="ARBA" id="ARBA00004613"/>
    </source>
</evidence>
<dbReference type="GO" id="GO:0005576">
    <property type="term" value="C:extracellular region"/>
    <property type="evidence" value="ECO:0007669"/>
    <property type="project" value="UniProtKB-SubCell"/>
</dbReference>
<comment type="subcellular location">
    <subcellularLocation>
        <location evidence="1">Cell envelope</location>
    </subcellularLocation>
    <subcellularLocation>
        <location evidence="2">Cell outer membrane</location>
    </subcellularLocation>
    <subcellularLocation>
        <location evidence="3">Secreted</location>
    </subcellularLocation>
</comment>
<name>A0A8J3R2Y1_9ACTN</name>
<comment type="caution">
    <text evidence="10">The sequence shown here is derived from an EMBL/GenBank/DDBJ whole genome shotgun (WGS) entry which is preliminary data.</text>
</comment>
<keyword evidence="11" id="KW-1185">Reference proteome</keyword>
<evidence type="ECO:0000256" key="6">
    <source>
        <dbReference type="ARBA" id="ARBA00023136"/>
    </source>
</evidence>
<dbReference type="GO" id="GO:0009279">
    <property type="term" value="C:cell outer membrane"/>
    <property type="evidence" value="ECO:0007669"/>
    <property type="project" value="UniProtKB-SubCell"/>
</dbReference>
<dbReference type="InterPro" id="IPR006626">
    <property type="entry name" value="PbH1"/>
</dbReference>
<evidence type="ECO:0000256" key="5">
    <source>
        <dbReference type="ARBA" id="ARBA00022729"/>
    </source>
</evidence>
<organism evidence="10 11">
    <name type="scientific">Rugosimonospora africana</name>
    <dbReference type="NCBI Taxonomy" id="556532"/>
    <lineage>
        <taxon>Bacteria</taxon>
        <taxon>Bacillati</taxon>
        <taxon>Actinomycetota</taxon>
        <taxon>Actinomycetes</taxon>
        <taxon>Micromonosporales</taxon>
        <taxon>Micromonosporaceae</taxon>
        <taxon>Rugosimonospora</taxon>
    </lineage>
</organism>
<reference evidence="10" key="1">
    <citation type="submission" date="2021-01" db="EMBL/GenBank/DDBJ databases">
        <title>Whole genome shotgun sequence of Rugosimonospora africana NBRC 104875.</title>
        <authorList>
            <person name="Komaki H."/>
            <person name="Tamura T."/>
        </authorList>
    </citation>
    <scope>NUCLEOTIDE SEQUENCE</scope>
    <source>
        <strain evidence="10">NBRC 104875</strain>
    </source>
</reference>
<dbReference type="InterPro" id="IPR011050">
    <property type="entry name" value="Pectin_lyase_fold/virulence"/>
</dbReference>
<keyword evidence="4" id="KW-0964">Secreted</keyword>
<feature type="region of interest" description="Disordered" evidence="8">
    <location>
        <begin position="181"/>
        <end position="201"/>
    </location>
</feature>
<feature type="chain" id="PRO_5039083736" description="Outer membrane repeat protein" evidence="9">
    <location>
        <begin position="36"/>
        <end position="421"/>
    </location>
</feature>
<evidence type="ECO:0000256" key="1">
    <source>
        <dbReference type="ARBA" id="ARBA00004196"/>
    </source>
</evidence>
<proteinExistence type="predicted"/>
<evidence type="ECO:0000256" key="4">
    <source>
        <dbReference type="ARBA" id="ARBA00022525"/>
    </source>
</evidence>
<keyword evidence="5 9" id="KW-0732">Signal</keyword>
<keyword evidence="6" id="KW-0472">Membrane</keyword>
<evidence type="ECO:0000256" key="9">
    <source>
        <dbReference type="SAM" id="SignalP"/>
    </source>
</evidence>
<dbReference type="Proteomes" id="UP000642748">
    <property type="component" value="Unassembled WGS sequence"/>
</dbReference>
<feature type="signal peptide" evidence="9">
    <location>
        <begin position="1"/>
        <end position="35"/>
    </location>
</feature>
<keyword evidence="7" id="KW-0998">Cell outer membrane</keyword>
<sequence>MSNAQGRARARWYTAGLAGLTGVASVATLSGTAAATNPNEAVPCSPDALTAAIVHANAAGGAQLTLTPRCTYTLTTNQGPDGLPIITQPITVDGQDATITRAATATNFRILNVGVGGNLTLTNLTITGGIAPGSPGGGGILIQAGGQATLHNTTVAGNRSAAVGGGIANYGITTLVGDDRGGNGVDNNSSQTSGGGIYNEGRLSTKDVEVSYNTSGSLGGGLIDQGAAVLEQTRIDHNTAASNGGGITSAAAITKLTDSSVSDNTAGSGGGGIASLLSAVYLRGTTVDRNTATGNGGGIDIEGFTTIGSSSVVVEDSEINGNTARGDGGGIRIRLSNLVLRRSHVDLNKAIGAASQGGGVSNSSGRLDLTATQVTENSSTVAPGGIFTNDPLVTVDQKSVIVANRPTNCTGSAFAVPNCFG</sequence>
<evidence type="ECO:0000256" key="8">
    <source>
        <dbReference type="SAM" id="MobiDB-lite"/>
    </source>
</evidence>
<dbReference type="EMBL" id="BONZ01000077">
    <property type="protein sequence ID" value="GIH19206.1"/>
    <property type="molecule type" value="Genomic_DNA"/>
</dbReference>
<evidence type="ECO:0000313" key="11">
    <source>
        <dbReference type="Proteomes" id="UP000642748"/>
    </source>
</evidence>
<evidence type="ECO:0000313" key="10">
    <source>
        <dbReference type="EMBL" id="GIH19206.1"/>
    </source>
</evidence>
<dbReference type="RefSeq" id="WP_203922672.1">
    <property type="nucleotide sequence ID" value="NZ_BONZ01000077.1"/>
</dbReference>
<evidence type="ECO:0000256" key="2">
    <source>
        <dbReference type="ARBA" id="ARBA00004442"/>
    </source>
</evidence>
<dbReference type="AlphaFoldDB" id="A0A8J3R2Y1"/>
<dbReference type="Pfam" id="PF02415">
    <property type="entry name" value="Chlam_PMP"/>
    <property type="match status" value="1"/>
</dbReference>
<evidence type="ECO:0000256" key="7">
    <source>
        <dbReference type="ARBA" id="ARBA00023237"/>
    </source>
</evidence>
<protein>
    <recommendedName>
        <fullName evidence="12">Outer membrane repeat protein</fullName>
    </recommendedName>
</protein>
<gene>
    <name evidence="10" type="ORF">Raf01_73780</name>
</gene>
<dbReference type="SUPFAM" id="SSF51126">
    <property type="entry name" value="Pectin lyase-like"/>
    <property type="match status" value="2"/>
</dbReference>
<dbReference type="SMART" id="SM00710">
    <property type="entry name" value="PbH1"/>
    <property type="match status" value="5"/>
</dbReference>
<accession>A0A8J3R2Y1</accession>
<evidence type="ECO:0008006" key="12">
    <source>
        <dbReference type="Google" id="ProtNLM"/>
    </source>
</evidence>
<dbReference type="InterPro" id="IPR003368">
    <property type="entry name" value="POMP_repeat"/>
</dbReference>